<protein>
    <submittedName>
        <fullName evidence="1">Uncharacterized protein</fullName>
    </submittedName>
</protein>
<sequence>MHSHLDNTSDHCGEKLLAIAGTRIGDCYVSQAVTNGSAVRMDSAYQHIQSQNAYMPYECGFQTESRNLGFGPDYGYHYGF</sequence>
<keyword evidence="2" id="KW-1185">Reference proteome</keyword>
<dbReference type="Proteomes" id="UP001328107">
    <property type="component" value="Unassembled WGS sequence"/>
</dbReference>
<comment type="caution">
    <text evidence="1">The sequence shown here is derived from an EMBL/GenBank/DDBJ whole genome shotgun (WGS) entry which is preliminary data.</text>
</comment>
<proteinExistence type="predicted"/>
<organism evidence="1 2">
    <name type="scientific">Pristionchus mayeri</name>
    <dbReference type="NCBI Taxonomy" id="1317129"/>
    <lineage>
        <taxon>Eukaryota</taxon>
        <taxon>Metazoa</taxon>
        <taxon>Ecdysozoa</taxon>
        <taxon>Nematoda</taxon>
        <taxon>Chromadorea</taxon>
        <taxon>Rhabditida</taxon>
        <taxon>Rhabditina</taxon>
        <taxon>Diplogasteromorpha</taxon>
        <taxon>Diplogasteroidea</taxon>
        <taxon>Neodiplogasteridae</taxon>
        <taxon>Pristionchus</taxon>
    </lineage>
</organism>
<name>A0AAN5I861_9BILA</name>
<evidence type="ECO:0000313" key="1">
    <source>
        <dbReference type="EMBL" id="GMR56128.1"/>
    </source>
</evidence>
<evidence type="ECO:0000313" key="2">
    <source>
        <dbReference type="Proteomes" id="UP001328107"/>
    </source>
</evidence>
<dbReference type="AlphaFoldDB" id="A0AAN5I861"/>
<reference evidence="2" key="1">
    <citation type="submission" date="2022-10" db="EMBL/GenBank/DDBJ databases">
        <title>Genome assembly of Pristionchus species.</title>
        <authorList>
            <person name="Yoshida K."/>
            <person name="Sommer R.J."/>
        </authorList>
    </citation>
    <scope>NUCLEOTIDE SEQUENCE [LARGE SCALE GENOMIC DNA]</scope>
    <source>
        <strain evidence="2">RS5460</strain>
    </source>
</reference>
<gene>
    <name evidence="1" type="ORF">PMAYCL1PPCAC_26323</name>
</gene>
<accession>A0AAN5I861</accession>
<dbReference type="EMBL" id="BTRK01000005">
    <property type="protein sequence ID" value="GMR56128.1"/>
    <property type="molecule type" value="Genomic_DNA"/>
</dbReference>